<dbReference type="PANTHER" id="PTHR30486">
    <property type="entry name" value="TWITCHING MOTILITY PROTEIN PILT"/>
    <property type="match status" value="1"/>
</dbReference>
<dbReference type="NCBIfam" id="TIGR01420">
    <property type="entry name" value="pilT_fam"/>
    <property type="match status" value="1"/>
</dbReference>
<dbReference type="GO" id="GO:0005524">
    <property type="term" value="F:ATP binding"/>
    <property type="evidence" value="ECO:0007669"/>
    <property type="project" value="InterPro"/>
</dbReference>
<dbReference type="InterPro" id="IPR006321">
    <property type="entry name" value="PilT/PilU"/>
</dbReference>
<feature type="region of interest" description="Disordered" evidence="2">
    <location>
        <begin position="324"/>
        <end position="344"/>
    </location>
</feature>
<dbReference type="PANTHER" id="PTHR30486:SF6">
    <property type="entry name" value="TYPE IV PILUS RETRACTATION ATPASE PILT"/>
    <property type="match status" value="1"/>
</dbReference>
<organism evidence="4">
    <name type="scientific">marine sediment metagenome</name>
    <dbReference type="NCBI Taxonomy" id="412755"/>
    <lineage>
        <taxon>unclassified sequences</taxon>
        <taxon>metagenomes</taxon>
        <taxon>ecological metagenomes</taxon>
    </lineage>
</organism>
<feature type="domain" description="Bacterial type II secretion system protein E" evidence="3">
    <location>
        <begin position="167"/>
        <end position="181"/>
    </location>
</feature>
<dbReference type="EMBL" id="LAZR01012314">
    <property type="protein sequence ID" value="KKM27482.1"/>
    <property type="molecule type" value="Genomic_DNA"/>
</dbReference>
<evidence type="ECO:0000259" key="3">
    <source>
        <dbReference type="PROSITE" id="PS00662"/>
    </source>
</evidence>
<dbReference type="SMART" id="SM00382">
    <property type="entry name" value="AAA"/>
    <property type="match status" value="1"/>
</dbReference>
<feature type="compositionally biased region" description="Pro residues" evidence="2">
    <location>
        <begin position="331"/>
        <end position="344"/>
    </location>
</feature>
<dbReference type="Gene3D" id="3.40.50.300">
    <property type="entry name" value="P-loop containing nucleotide triphosphate hydrolases"/>
    <property type="match status" value="1"/>
</dbReference>
<dbReference type="InterPro" id="IPR050921">
    <property type="entry name" value="T4SS_GSP_E_ATPase"/>
</dbReference>
<name>A0A0F9IIT9_9ZZZZ</name>
<gene>
    <name evidence="4" type="ORF">LCGC14_1574330</name>
</gene>
<comment type="similarity">
    <text evidence="1">Belongs to the GSP E family.</text>
</comment>
<evidence type="ECO:0000256" key="1">
    <source>
        <dbReference type="ARBA" id="ARBA00006611"/>
    </source>
</evidence>
<dbReference type="PROSITE" id="PS00662">
    <property type="entry name" value="T2SP_E"/>
    <property type="match status" value="1"/>
</dbReference>
<feature type="non-terminal residue" evidence="4">
    <location>
        <position position="344"/>
    </location>
</feature>
<evidence type="ECO:0000256" key="2">
    <source>
        <dbReference type="SAM" id="MobiDB-lite"/>
    </source>
</evidence>
<dbReference type="GO" id="GO:0016887">
    <property type="term" value="F:ATP hydrolysis activity"/>
    <property type="evidence" value="ECO:0007669"/>
    <property type="project" value="InterPro"/>
</dbReference>
<reference evidence="4" key="1">
    <citation type="journal article" date="2015" name="Nature">
        <title>Complex archaea that bridge the gap between prokaryotes and eukaryotes.</title>
        <authorList>
            <person name="Spang A."/>
            <person name="Saw J.H."/>
            <person name="Jorgensen S.L."/>
            <person name="Zaremba-Niedzwiedzka K."/>
            <person name="Martijn J."/>
            <person name="Lind A.E."/>
            <person name="van Eijk R."/>
            <person name="Schleper C."/>
            <person name="Guy L."/>
            <person name="Ettema T.J."/>
        </authorList>
    </citation>
    <scope>NUCLEOTIDE SEQUENCE</scope>
</reference>
<evidence type="ECO:0000313" key="4">
    <source>
        <dbReference type="EMBL" id="KKM27482.1"/>
    </source>
</evidence>
<dbReference type="InterPro" id="IPR003593">
    <property type="entry name" value="AAA+_ATPase"/>
</dbReference>
<comment type="caution">
    <text evidence="4">The sequence shown here is derived from an EMBL/GenBank/DDBJ whole genome shotgun (WGS) entry which is preliminary data.</text>
</comment>
<protein>
    <recommendedName>
        <fullName evidence="3">Bacterial type II secretion system protein E domain-containing protein</fullName>
    </recommendedName>
</protein>
<dbReference type="SUPFAM" id="SSF52540">
    <property type="entry name" value="P-loop containing nucleoside triphosphate hydrolases"/>
    <property type="match status" value="1"/>
</dbReference>
<sequence>MRTHGELVAIDGEPELTNESLKEYLMEIVNEKQSKHFAETKDLDFAYEIPGKSRFRANYMMQNRGLGAVFRVIPTEIMTTEQLGVPPQVLKFADYSRGLVLVTGPTGSGKSTTLAALVDYINRNRQEHILTVEDPIEFVHQNRGCQVNQREVGAHTESFASALRAALREDPDVILVGEMRDLETIELAMTAAETGHLVFGTLHTSSAAKTVDRIIDAFPTAQQAQIRTMLAESLRGVLAQQLLKRSDKPGRVAALEIMFVNSAVSNLIREGKTFQIPSIIQTGKGMGMQMMDQAIMDFVMKKIVSPEEGYMKAADKVAFEKLIGKRSTPKPGGPPPPQPGAARP</sequence>
<dbReference type="CDD" id="cd01131">
    <property type="entry name" value="PilT"/>
    <property type="match status" value="1"/>
</dbReference>
<accession>A0A0F9IIT9</accession>
<dbReference type="Gene3D" id="3.30.450.90">
    <property type="match status" value="1"/>
</dbReference>
<dbReference type="InterPro" id="IPR027417">
    <property type="entry name" value="P-loop_NTPase"/>
</dbReference>
<dbReference type="AlphaFoldDB" id="A0A0F9IIT9"/>
<dbReference type="InterPro" id="IPR001482">
    <property type="entry name" value="T2SS/T4SS_dom"/>
</dbReference>
<dbReference type="Pfam" id="PF00437">
    <property type="entry name" value="T2SSE"/>
    <property type="match status" value="1"/>
</dbReference>
<proteinExistence type="inferred from homology"/>